<dbReference type="Proteomes" id="UP000031366">
    <property type="component" value="Unassembled WGS sequence"/>
</dbReference>
<organism evidence="1 2">
    <name type="scientific">Clostridium argentinense CDC 2741</name>
    <dbReference type="NCBI Taxonomy" id="1418104"/>
    <lineage>
        <taxon>Bacteria</taxon>
        <taxon>Bacillati</taxon>
        <taxon>Bacillota</taxon>
        <taxon>Clostridia</taxon>
        <taxon>Eubacteriales</taxon>
        <taxon>Clostridiaceae</taxon>
        <taxon>Clostridium</taxon>
    </lineage>
</organism>
<name>A0A0C1U3K3_9CLOT</name>
<comment type="caution">
    <text evidence="1">The sequence shown here is derived from an EMBL/GenBank/DDBJ whole genome shotgun (WGS) entry which is preliminary data.</text>
</comment>
<dbReference type="OrthoDB" id="2039681at2"/>
<protein>
    <submittedName>
        <fullName evidence="1">Peptidase C39 family protein</fullName>
    </submittedName>
</protein>
<dbReference type="AlphaFoldDB" id="A0A0C1U3K3"/>
<evidence type="ECO:0000313" key="1">
    <source>
        <dbReference type="EMBL" id="KIE47404.1"/>
    </source>
</evidence>
<dbReference type="RefSeq" id="WP_039631538.1">
    <property type="nucleotide sequence ID" value="NZ_AYSO01000014.1"/>
</dbReference>
<dbReference type="Gene3D" id="3.90.70.10">
    <property type="entry name" value="Cysteine proteinases"/>
    <property type="match status" value="1"/>
</dbReference>
<evidence type="ECO:0000313" key="2">
    <source>
        <dbReference type="Proteomes" id="UP000031366"/>
    </source>
</evidence>
<accession>A0A0C1U3K3</accession>
<sequence>MYKDFFISQNEQEFYPEVSCGIASLSMLLEYHGILKCQDFKTLGEKLSFKLSPEKKGYDEDDSPYGVYPEDIFKFCVENKIKFRMSFYDDEWKECLKIAPIMVLLTGNEEEFGLRNSHWVVLIERNKDYFTYYDPWYKKENDEYIRHIWYKDFHEYYTGIACQIL</sequence>
<dbReference type="EMBL" id="AYSO01000014">
    <property type="protein sequence ID" value="KIE47404.1"/>
    <property type="molecule type" value="Genomic_DNA"/>
</dbReference>
<reference evidence="1 2" key="1">
    <citation type="journal article" date="2015" name="Infect. Genet. Evol.">
        <title>Genomic sequences of six botulinum neurotoxin-producing strains representing three clostridial species illustrate the mobility and diversity of botulinum neurotoxin genes.</title>
        <authorList>
            <person name="Smith T.J."/>
            <person name="Hill K.K."/>
            <person name="Xie G."/>
            <person name="Foley B.T."/>
            <person name="Williamson C.H."/>
            <person name="Foster J.T."/>
            <person name="Johnson S.L."/>
            <person name="Chertkov O."/>
            <person name="Teshima H."/>
            <person name="Gibbons H.S."/>
            <person name="Johnsky L.A."/>
            <person name="Karavis M.A."/>
            <person name="Smith L.A."/>
        </authorList>
    </citation>
    <scope>NUCLEOTIDE SEQUENCE [LARGE SCALE GENOMIC DNA]</scope>
    <source>
        <strain evidence="1 2">CDC 2741</strain>
    </source>
</reference>
<gene>
    <name evidence="1" type="ORF">U732_3097</name>
</gene>
<keyword evidence="2" id="KW-1185">Reference proteome</keyword>
<proteinExistence type="predicted"/>